<dbReference type="InterPro" id="IPR036890">
    <property type="entry name" value="HATPase_C_sf"/>
</dbReference>
<comment type="catalytic activity">
    <reaction evidence="1">
        <text>ATP + protein L-histidine = ADP + protein N-phospho-L-histidine.</text>
        <dbReference type="EC" id="2.7.13.3"/>
    </reaction>
</comment>
<dbReference type="PANTHER" id="PTHR43065:SF10">
    <property type="entry name" value="PEROXIDE STRESS-ACTIVATED HISTIDINE KINASE MAK3"/>
    <property type="match status" value="1"/>
</dbReference>
<proteinExistence type="predicted"/>
<dbReference type="PRINTS" id="PR00344">
    <property type="entry name" value="BCTRLSENSOR"/>
</dbReference>
<keyword evidence="7 11" id="KW-0067">ATP-binding</keyword>
<evidence type="ECO:0000256" key="2">
    <source>
        <dbReference type="ARBA" id="ARBA00012438"/>
    </source>
</evidence>
<dbReference type="PANTHER" id="PTHR43065">
    <property type="entry name" value="SENSOR HISTIDINE KINASE"/>
    <property type="match status" value="1"/>
</dbReference>
<evidence type="ECO:0000256" key="7">
    <source>
        <dbReference type="ARBA" id="ARBA00022840"/>
    </source>
</evidence>
<dbReference type="PROSITE" id="PS50109">
    <property type="entry name" value="HIS_KIN"/>
    <property type="match status" value="1"/>
</dbReference>
<protein>
    <recommendedName>
        <fullName evidence="2">histidine kinase</fullName>
        <ecNumber evidence="2">2.7.13.3</ecNumber>
    </recommendedName>
</protein>
<keyword evidence="6" id="KW-0418">Kinase</keyword>
<dbReference type="Proteomes" id="UP001597120">
    <property type="component" value="Unassembled WGS sequence"/>
</dbReference>
<dbReference type="EC" id="2.7.13.3" evidence="2"/>
<sequence length="345" mass="38706">MATPVIDSEEQIIGVLIGSVNLQVMSEYVNQLSNSEVRLYDHYGNLLFLSNSSGKIRHPVSAQYELNNVPWKLEVVIDRFHPDFSGRLLLFVVFAFILANGCFMIFQLWRMRRNLQKEREQNEAQKLKLIGTIAASTAHEIRNPLTGIKGFISLLSEKYTDEKDQYFFSLIKKEIDRINSIVSELLIIGKPAETEATQEVSPLEEILTDILPLIESEAHLYNVSLHVDIPDRPLPVRCSKVHIKQVLLNLVKNALEAMVSGGELTIRILAEKQQLTIIVSDTGIGMSRQVVKEIFTPFFTLKPNGTGLGLVVCQNIIESCGGVIHIESEPGKGTDVFIRLPLVQT</sequence>
<accession>A0ABW3D8G6</accession>
<keyword evidence="12" id="KW-1185">Reference proteome</keyword>
<keyword evidence="3" id="KW-0597">Phosphoprotein</keyword>
<dbReference type="InterPro" id="IPR036097">
    <property type="entry name" value="HisK_dim/P_sf"/>
</dbReference>
<dbReference type="Pfam" id="PF02518">
    <property type="entry name" value="HATPase_c"/>
    <property type="match status" value="1"/>
</dbReference>
<feature type="domain" description="Histidine kinase" evidence="10">
    <location>
        <begin position="136"/>
        <end position="344"/>
    </location>
</feature>
<keyword evidence="9" id="KW-1133">Transmembrane helix</keyword>
<dbReference type="Pfam" id="PF00512">
    <property type="entry name" value="HisKA"/>
    <property type="match status" value="1"/>
</dbReference>
<keyword evidence="5" id="KW-0547">Nucleotide-binding</keyword>
<comment type="caution">
    <text evidence="11">The sequence shown here is derived from an EMBL/GenBank/DDBJ whole genome shotgun (WGS) entry which is preliminary data.</text>
</comment>
<dbReference type="InterPro" id="IPR004358">
    <property type="entry name" value="Sig_transdc_His_kin-like_C"/>
</dbReference>
<dbReference type="InterPro" id="IPR005467">
    <property type="entry name" value="His_kinase_dom"/>
</dbReference>
<evidence type="ECO:0000256" key="8">
    <source>
        <dbReference type="ARBA" id="ARBA00023012"/>
    </source>
</evidence>
<evidence type="ECO:0000259" key="10">
    <source>
        <dbReference type="PROSITE" id="PS50109"/>
    </source>
</evidence>
<keyword evidence="9" id="KW-0812">Transmembrane</keyword>
<keyword evidence="8" id="KW-0902">Two-component regulatory system</keyword>
<evidence type="ECO:0000256" key="4">
    <source>
        <dbReference type="ARBA" id="ARBA00022679"/>
    </source>
</evidence>
<dbReference type="InterPro" id="IPR003594">
    <property type="entry name" value="HATPase_dom"/>
</dbReference>
<evidence type="ECO:0000256" key="1">
    <source>
        <dbReference type="ARBA" id="ARBA00000085"/>
    </source>
</evidence>
<dbReference type="SMART" id="SM00388">
    <property type="entry name" value="HisKA"/>
    <property type="match status" value="1"/>
</dbReference>
<evidence type="ECO:0000256" key="6">
    <source>
        <dbReference type="ARBA" id="ARBA00022777"/>
    </source>
</evidence>
<dbReference type="Gene3D" id="3.30.565.10">
    <property type="entry name" value="Histidine kinase-like ATPase, C-terminal domain"/>
    <property type="match status" value="1"/>
</dbReference>
<dbReference type="RefSeq" id="WP_379286603.1">
    <property type="nucleotide sequence ID" value="NZ_JBHTIU010000016.1"/>
</dbReference>
<dbReference type="SMART" id="SM00387">
    <property type="entry name" value="HATPase_c"/>
    <property type="match status" value="1"/>
</dbReference>
<evidence type="ECO:0000256" key="9">
    <source>
        <dbReference type="SAM" id="Phobius"/>
    </source>
</evidence>
<dbReference type="EMBL" id="JBHTIU010000016">
    <property type="protein sequence ID" value="MFD0868564.1"/>
    <property type="molecule type" value="Genomic_DNA"/>
</dbReference>
<dbReference type="InterPro" id="IPR003661">
    <property type="entry name" value="HisK_dim/P_dom"/>
</dbReference>
<reference evidence="12" key="1">
    <citation type="journal article" date="2019" name="Int. J. Syst. Evol. Microbiol.">
        <title>The Global Catalogue of Microorganisms (GCM) 10K type strain sequencing project: providing services to taxonomists for standard genome sequencing and annotation.</title>
        <authorList>
            <consortium name="The Broad Institute Genomics Platform"/>
            <consortium name="The Broad Institute Genome Sequencing Center for Infectious Disease"/>
            <person name="Wu L."/>
            <person name="Ma J."/>
        </authorList>
    </citation>
    <scope>NUCLEOTIDE SEQUENCE [LARGE SCALE GENOMIC DNA]</scope>
    <source>
        <strain evidence="12">CCUG 57263</strain>
    </source>
</reference>
<name>A0ABW3D8G6_9BACL</name>
<evidence type="ECO:0000256" key="3">
    <source>
        <dbReference type="ARBA" id="ARBA00022553"/>
    </source>
</evidence>
<evidence type="ECO:0000313" key="11">
    <source>
        <dbReference type="EMBL" id="MFD0868564.1"/>
    </source>
</evidence>
<gene>
    <name evidence="11" type="ORF">ACFQ03_05340</name>
</gene>
<keyword evidence="4" id="KW-0808">Transferase</keyword>
<feature type="transmembrane region" description="Helical" evidence="9">
    <location>
        <begin position="88"/>
        <end position="109"/>
    </location>
</feature>
<evidence type="ECO:0000256" key="5">
    <source>
        <dbReference type="ARBA" id="ARBA00022741"/>
    </source>
</evidence>
<organism evidence="11 12">
    <name type="scientific">Paenibacillus residui</name>
    <dbReference type="NCBI Taxonomy" id="629724"/>
    <lineage>
        <taxon>Bacteria</taxon>
        <taxon>Bacillati</taxon>
        <taxon>Bacillota</taxon>
        <taxon>Bacilli</taxon>
        <taxon>Bacillales</taxon>
        <taxon>Paenibacillaceae</taxon>
        <taxon>Paenibacillus</taxon>
    </lineage>
</organism>
<dbReference type="Gene3D" id="1.10.287.130">
    <property type="match status" value="1"/>
</dbReference>
<evidence type="ECO:0000313" key="12">
    <source>
        <dbReference type="Proteomes" id="UP001597120"/>
    </source>
</evidence>
<dbReference type="GO" id="GO:0005524">
    <property type="term" value="F:ATP binding"/>
    <property type="evidence" value="ECO:0007669"/>
    <property type="project" value="UniProtKB-KW"/>
</dbReference>
<dbReference type="SUPFAM" id="SSF47384">
    <property type="entry name" value="Homodimeric domain of signal transducing histidine kinase"/>
    <property type="match status" value="1"/>
</dbReference>
<dbReference type="SUPFAM" id="SSF55874">
    <property type="entry name" value="ATPase domain of HSP90 chaperone/DNA topoisomerase II/histidine kinase"/>
    <property type="match status" value="1"/>
</dbReference>
<keyword evidence="9" id="KW-0472">Membrane</keyword>
<dbReference type="CDD" id="cd00082">
    <property type="entry name" value="HisKA"/>
    <property type="match status" value="1"/>
</dbReference>